<reference evidence="5" key="2">
    <citation type="submission" date="2016-04" db="EMBL/GenBank/DDBJ databases">
        <title>Complete Genome and Plasmid Sequences for Rhodococcus fascians D188 and Draft Sequences for Rhodococcus spp. Isolates PBTS 1 and PBTS 2.</title>
        <authorList>
            <person name="Stamer R."/>
            <person name="Vereecke D."/>
            <person name="Zhang Y."/>
            <person name="Schilkey F."/>
            <person name="Devitt N."/>
            <person name="Randall J."/>
        </authorList>
    </citation>
    <scope>NUCLEOTIDE SEQUENCE [LARGE SCALE GENOMIC DNA]</scope>
    <source>
        <strain evidence="5">PBTS2</strain>
    </source>
</reference>
<keyword evidence="5" id="KW-1185">Reference proteome</keyword>
<dbReference type="Pfam" id="PF00440">
    <property type="entry name" value="TetR_N"/>
    <property type="match status" value="1"/>
</dbReference>
<organism evidence="4 5">
    <name type="scientific">Rhodococcoides fascians</name>
    <name type="common">Rhodococcus fascians</name>
    <dbReference type="NCBI Taxonomy" id="1828"/>
    <lineage>
        <taxon>Bacteria</taxon>
        <taxon>Bacillati</taxon>
        <taxon>Actinomycetota</taxon>
        <taxon>Actinomycetes</taxon>
        <taxon>Mycobacteriales</taxon>
        <taxon>Nocardiaceae</taxon>
        <taxon>Rhodococcoides</taxon>
    </lineage>
</organism>
<gene>
    <name evidence="4" type="primary">betI_4</name>
    <name evidence="4" type="ORF">A3Q41_01852</name>
</gene>
<dbReference type="Gene3D" id="1.10.357.10">
    <property type="entry name" value="Tetracycline Repressor, domain 2"/>
    <property type="match status" value="1"/>
</dbReference>
<dbReference type="SUPFAM" id="SSF46689">
    <property type="entry name" value="Homeodomain-like"/>
    <property type="match status" value="1"/>
</dbReference>
<dbReference type="PANTHER" id="PTHR30055">
    <property type="entry name" value="HTH-TYPE TRANSCRIPTIONAL REGULATOR RUTR"/>
    <property type="match status" value="1"/>
</dbReference>
<dbReference type="InterPro" id="IPR041484">
    <property type="entry name" value="TetR_C_25"/>
</dbReference>
<feature type="domain" description="HTH tetR-type" evidence="3">
    <location>
        <begin position="14"/>
        <end position="73"/>
    </location>
</feature>
<keyword evidence="1 2" id="KW-0238">DNA-binding</keyword>
<dbReference type="KEGG" id="rhs:A3Q41_01852"/>
<reference evidence="4 5" key="1">
    <citation type="journal article" date="2016" name="Genome Announc.">
        <title>Complete Genome and Plasmid Sequences for Rhodococcus fascians D188 and Draft Sequences for Rhodococcus Isolates PBTS 1 and PBTS 2.</title>
        <authorList>
            <person name="Stamler R.A."/>
            <person name="Vereecke D."/>
            <person name="Zhang Y."/>
            <person name="Schilkey F."/>
            <person name="Devitt N."/>
            <person name="Randall J.J."/>
        </authorList>
    </citation>
    <scope>NUCLEOTIDE SEQUENCE [LARGE SCALE GENOMIC DNA]</scope>
    <source>
        <strain evidence="4 5">PBTS2</strain>
    </source>
</reference>
<accession>A0A143QJ06</accession>
<dbReference type="GO" id="GO:0000976">
    <property type="term" value="F:transcription cis-regulatory region binding"/>
    <property type="evidence" value="ECO:0007669"/>
    <property type="project" value="TreeGrafter"/>
</dbReference>
<evidence type="ECO:0000313" key="5">
    <source>
        <dbReference type="Proteomes" id="UP000076038"/>
    </source>
</evidence>
<protein>
    <submittedName>
        <fullName evidence="4">HTH-type transcriptional regulator BetI</fullName>
    </submittedName>
</protein>
<dbReference type="PROSITE" id="PS50977">
    <property type="entry name" value="HTH_TETR_2"/>
    <property type="match status" value="1"/>
</dbReference>
<dbReference type="SUPFAM" id="SSF48498">
    <property type="entry name" value="Tetracyclin repressor-like, C-terminal domain"/>
    <property type="match status" value="1"/>
</dbReference>
<evidence type="ECO:0000313" key="4">
    <source>
        <dbReference type="EMBL" id="AMY23155.1"/>
    </source>
</evidence>
<feature type="DNA-binding region" description="H-T-H motif" evidence="2">
    <location>
        <begin position="36"/>
        <end position="55"/>
    </location>
</feature>
<dbReference type="InterPro" id="IPR009057">
    <property type="entry name" value="Homeodomain-like_sf"/>
</dbReference>
<dbReference type="GO" id="GO:0003700">
    <property type="term" value="F:DNA-binding transcription factor activity"/>
    <property type="evidence" value="ECO:0007669"/>
    <property type="project" value="TreeGrafter"/>
</dbReference>
<proteinExistence type="predicted"/>
<dbReference type="InterPro" id="IPR036271">
    <property type="entry name" value="Tet_transcr_reg_TetR-rel_C_sf"/>
</dbReference>
<dbReference type="InterPro" id="IPR001647">
    <property type="entry name" value="HTH_TetR"/>
</dbReference>
<dbReference type="PRINTS" id="PR00455">
    <property type="entry name" value="HTHTETR"/>
</dbReference>
<evidence type="ECO:0000256" key="1">
    <source>
        <dbReference type="ARBA" id="ARBA00023125"/>
    </source>
</evidence>
<evidence type="ECO:0000256" key="2">
    <source>
        <dbReference type="PROSITE-ProRule" id="PRU00335"/>
    </source>
</evidence>
<dbReference type="InterPro" id="IPR050109">
    <property type="entry name" value="HTH-type_TetR-like_transc_reg"/>
</dbReference>
<dbReference type="PATRIC" id="fig|1653479.3.peg.1873"/>
<dbReference type="Proteomes" id="UP000076038">
    <property type="component" value="Chromosome"/>
</dbReference>
<dbReference type="AlphaFoldDB" id="A0A143QJ06"/>
<name>A0A143QJ06_RHOFA</name>
<dbReference type="EMBL" id="CP015220">
    <property type="protein sequence ID" value="AMY23155.1"/>
    <property type="molecule type" value="Genomic_DNA"/>
</dbReference>
<dbReference type="PANTHER" id="PTHR30055:SF146">
    <property type="entry name" value="HTH-TYPE TRANSCRIPTIONAL DUAL REGULATOR CECR"/>
    <property type="match status" value="1"/>
</dbReference>
<evidence type="ECO:0000259" key="3">
    <source>
        <dbReference type="PROSITE" id="PS50977"/>
    </source>
</evidence>
<dbReference type="Pfam" id="PF17933">
    <property type="entry name" value="TetR_C_25"/>
    <property type="match status" value="1"/>
</dbReference>
<sequence>MFNVLYMRSASEDLTTRARIRDTAIDVFGVQGFTAGVRSIASAAGVSPGLLNHHFGSKDGLRAACDEYVLRTIRESKAASAGPTGVMEQLARIDEYAPLVAYIVRSFSSGGALARELFEHMVDDAVRYLDDGIRDGRFTPSRDPAARARFLTRQNVGGLLLYVQMAGPDVDFRAALSALGDEVMLPALELYTDGLFTDSRILDTYLKAEQ</sequence>